<dbReference type="InterPro" id="IPR050707">
    <property type="entry name" value="HTH_MetabolicPath_Reg"/>
</dbReference>
<dbReference type="PANTHER" id="PTHR30136:SF34">
    <property type="entry name" value="TRANSCRIPTIONAL REGULATOR"/>
    <property type="match status" value="1"/>
</dbReference>
<dbReference type="GO" id="GO:0045893">
    <property type="term" value="P:positive regulation of DNA-templated transcription"/>
    <property type="evidence" value="ECO:0007669"/>
    <property type="project" value="InterPro"/>
</dbReference>
<dbReference type="PROSITE" id="PS51078">
    <property type="entry name" value="ICLR_ED"/>
    <property type="match status" value="1"/>
</dbReference>
<dbReference type="Proteomes" id="UP000293719">
    <property type="component" value="Chromosome"/>
</dbReference>
<dbReference type="EMBL" id="CP036532">
    <property type="protein sequence ID" value="QBK32349.1"/>
    <property type="molecule type" value="Genomic_DNA"/>
</dbReference>
<dbReference type="InterPro" id="IPR036390">
    <property type="entry name" value="WH_DNA-bd_sf"/>
</dbReference>
<accession>A0A4P6V6Q4</accession>
<dbReference type="GO" id="GO:0003677">
    <property type="term" value="F:DNA binding"/>
    <property type="evidence" value="ECO:0007669"/>
    <property type="project" value="UniProtKB-KW"/>
</dbReference>
<dbReference type="GO" id="GO:0046278">
    <property type="term" value="P:3,4-dihydroxybenzoate metabolic process"/>
    <property type="evidence" value="ECO:0007669"/>
    <property type="project" value="InterPro"/>
</dbReference>
<dbReference type="SUPFAM" id="SSF46785">
    <property type="entry name" value="Winged helix' DNA-binding domain"/>
    <property type="match status" value="1"/>
</dbReference>
<dbReference type="Gene3D" id="1.10.10.10">
    <property type="entry name" value="Winged helix-like DNA-binding domain superfamily/Winged helix DNA-binding domain"/>
    <property type="match status" value="1"/>
</dbReference>
<dbReference type="InterPro" id="IPR036388">
    <property type="entry name" value="WH-like_DNA-bd_sf"/>
</dbReference>
<keyword evidence="2" id="KW-0238">DNA-binding</keyword>
<feature type="domain" description="HTH iclR-type" evidence="5">
    <location>
        <begin position="31"/>
        <end position="91"/>
    </location>
</feature>
<dbReference type="InterPro" id="IPR005471">
    <property type="entry name" value="Tscrpt_reg_IclR_N"/>
</dbReference>
<dbReference type="Pfam" id="PF01614">
    <property type="entry name" value="IclR_C"/>
    <property type="match status" value="1"/>
</dbReference>
<dbReference type="InterPro" id="IPR012794">
    <property type="entry name" value="PcaR_PcaU"/>
</dbReference>
<reference evidence="7 8" key="1">
    <citation type="journal article" date="2017" name="Int. J. Syst. Evol. Microbiol.">
        <title>Roseitalea porphyridii gen. nov., sp. nov., isolated from a red alga, and reclassification of Hoeflea suaedae Chung et al. 2013 as Pseudohoeflea suaedae gen. nov., comb. nov.</title>
        <authorList>
            <person name="Hyeon J.W."/>
            <person name="Jeong S.E."/>
            <person name="Baek K."/>
            <person name="Jeon C.O."/>
        </authorList>
    </citation>
    <scope>NUCLEOTIDE SEQUENCE [LARGE SCALE GENOMIC DNA]</scope>
    <source>
        <strain evidence="7 8">MA7-20</strain>
    </source>
</reference>
<evidence type="ECO:0000259" key="5">
    <source>
        <dbReference type="PROSITE" id="PS51077"/>
    </source>
</evidence>
<dbReference type="GO" id="GO:0003700">
    <property type="term" value="F:DNA-binding transcription factor activity"/>
    <property type="evidence" value="ECO:0007669"/>
    <property type="project" value="TreeGrafter"/>
</dbReference>
<dbReference type="PANTHER" id="PTHR30136">
    <property type="entry name" value="HELIX-TURN-HELIX TRANSCRIPTIONAL REGULATOR, ICLR FAMILY"/>
    <property type="match status" value="1"/>
</dbReference>
<dbReference type="Gene3D" id="3.30.450.40">
    <property type="match status" value="1"/>
</dbReference>
<protein>
    <submittedName>
        <fullName evidence="7">IclR family transcriptional regulator</fullName>
    </submittedName>
</protein>
<evidence type="ECO:0000256" key="3">
    <source>
        <dbReference type="ARBA" id="ARBA00023163"/>
    </source>
</evidence>
<dbReference type="NCBIfam" id="TIGR02431">
    <property type="entry name" value="pcaR_pcaU"/>
    <property type="match status" value="1"/>
</dbReference>
<organism evidence="7 8">
    <name type="scientific">Roseitalea porphyridii</name>
    <dbReference type="NCBI Taxonomy" id="1852022"/>
    <lineage>
        <taxon>Bacteria</taxon>
        <taxon>Pseudomonadati</taxon>
        <taxon>Pseudomonadota</taxon>
        <taxon>Alphaproteobacteria</taxon>
        <taxon>Hyphomicrobiales</taxon>
        <taxon>Ahrensiaceae</taxon>
        <taxon>Roseitalea</taxon>
    </lineage>
</organism>
<evidence type="ECO:0000313" key="8">
    <source>
        <dbReference type="Proteomes" id="UP000293719"/>
    </source>
</evidence>
<evidence type="ECO:0000313" key="7">
    <source>
        <dbReference type="EMBL" id="QBK32349.1"/>
    </source>
</evidence>
<dbReference type="InterPro" id="IPR014757">
    <property type="entry name" value="Tscrpt_reg_IclR_C"/>
</dbReference>
<evidence type="ECO:0000256" key="1">
    <source>
        <dbReference type="ARBA" id="ARBA00023015"/>
    </source>
</evidence>
<dbReference type="Pfam" id="PF09339">
    <property type="entry name" value="HTH_IclR"/>
    <property type="match status" value="1"/>
</dbReference>
<keyword evidence="1" id="KW-0805">Transcription regulation</keyword>
<dbReference type="SMART" id="SM00346">
    <property type="entry name" value="HTH_ICLR"/>
    <property type="match status" value="1"/>
</dbReference>
<dbReference type="InterPro" id="IPR029016">
    <property type="entry name" value="GAF-like_dom_sf"/>
</dbReference>
<dbReference type="OrthoDB" id="9807558at2"/>
<keyword evidence="8" id="KW-1185">Reference proteome</keyword>
<feature type="region of interest" description="Disordered" evidence="4">
    <location>
        <begin position="1"/>
        <end position="25"/>
    </location>
</feature>
<sequence length="277" mass="30775">MDREEGHTFETGAAQPAGPANDERTNERDFVNALARGLEVIRAFSRHKPRMTLTEVAAATGMTRATARRLLLTLEREGYAQSDGKHFSLRPKVLELGLSALSSMDFWEIAQPIMNDLSERISESVFAAVLEEDEVVYVARAHAASRRISIGIHIGSRAPAHCVSTGRVLLAAQPDEALDRYLDNATLEAVTPYTETSPVRLRERIEDARRQGWSLVDQELEVGLRSLSVPIRNRFGDTVAALNVCCPTPRWTLDDMRSKLLVDLLDASNRITVGLQR</sequence>
<dbReference type="PROSITE" id="PS51077">
    <property type="entry name" value="HTH_ICLR"/>
    <property type="match status" value="1"/>
</dbReference>
<feature type="domain" description="IclR-ED" evidence="6">
    <location>
        <begin position="92"/>
        <end position="277"/>
    </location>
</feature>
<dbReference type="SUPFAM" id="SSF55781">
    <property type="entry name" value="GAF domain-like"/>
    <property type="match status" value="1"/>
</dbReference>
<evidence type="ECO:0000256" key="4">
    <source>
        <dbReference type="SAM" id="MobiDB-lite"/>
    </source>
</evidence>
<gene>
    <name evidence="7" type="ORF">E0E05_09940</name>
</gene>
<dbReference type="AlphaFoldDB" id="A0A4P6V6Q4"/>
<name>A0A4P6V6Q4_9HYPH</name>
<keyword evidence="3" id="KW-0804">Transcription</keyword>
<proteinExistence type="predicted"/>
<evidence type="ECO:0000259" key="6">
    <source>
        <dbReference type="PROSITE" id="PS51078"/>
    </source>
</evidence>
<evidence type="ECO:0000256" key="2">
    <source>
        <dbReference type="ARBA" id="ARBA00023125"/>
    </source>
</evidence>
<dbReference type="KEGG" id="rpod:E0E05_09940"/>
<dbReference type="GO" id="GO:0045892">
    <property type="term" value="P:negative regulation of DNA-templated transcription"/>
    <property type="evidence" value="ECO:0007669"/>
    <property type="project" value="TreeGrafter"/>
</dbReference>